<organism evidence="2">
    <name type="scientific">mine drainage metagenome</name>
    <dbReference type="NCBI Taxonomy" id="410659"/>
    <lineage>
        <taxon>unclassified sequences</taxon>
        <taxon>metagenomes</taxon>
        <taxon>ecological metagenomes</taxon>
    </lineage>
</organism>
<dbReference type="PRINTS" id="PR00112">
    <property type="entry name" value="ACYLPHPHTASE"/>
</dbReference>
<gene>
    <name evidence="2" type="primary">acyP_4</name>
    <name evidence="2" type="ORF">GALL_79790</name>
</gene>
<dbReference type="InterPro" id="IPR020456">
    <property type="entry name" value="Acylphosphatase"/>
</dbReference>
<comment type="caution">
    <text evidence="2">The sequence shown here is derived from an EMBL/GenBank/DDBJ whole genome shotgun (WGS) entry which is preliminary data.</text>
</comment>
<protein>
    <submittedName>
        <fullName evidence="2">Acylphosphatase</fullName>
        <ecNumber evidence="2">3.6.1.7</ecNumber>
    </submittedName>
</protein>
<dbReference type="PANTHER" id="PTHR47268">
    <property type="entry name" value="ACYLPHOSPHATASE"/>
    <property type="match status" value="1"/>
</dbReference>
<dbReference type="EC" id="3.6.1.7" evidence="2"/>
<name>A0A1J5T8B3_9ZZZZ</name>
<evidence type="ECO:0000259" key="1">
    <source>
        <dbReference type="PROSITE" id="PS51160"/>
    </source>
</evidence>
<dbReference type="SUPFAM" id="SSF54975">
    <property type="entry name" value="Acylphosphatase/BLUF domain-like"/>
    <property type="match status" value="1"/>
</dbReference>
<evidence type="ECO:0000313" key="2">
    <source>
        <dbReference type="EMBL" id="OIR10052.1"/>
    </source>
</evidence>
<dbReference type="Pfam" id="PF00708">
    <property type="entry name" value="Acylphosphatase"/>
    <property type="match status" value="1"/>
</dbReference>
<dbReference type="InterPro" id="IPR001792">
    <property type="entry name" value="Acylphosphatase-like_dom"/>
</dbReference>
<dbReference type="PROSITE" id="PS51160">
    <property type="entry name" value="ACYLPHOSPHATASE_3"/>
    <property type="match status" value="1"/>
</dbReference>
<dbReference type="PANTHER" id="PTHR47268:SF4">
    <property type="entry name" value="ACYLPHOSPHATASE"/>
    <property type="match status" value="1"/>
</dbReference>
<dbReference type="AlphaFoldDB" id="A0A1J5T8B3"/>
<dbReference type="EMBL" id="MLJW01000024">
    <property type="protein sequence ID" value="OIR10052.1"/>
    <property type="molecule type" value="Genomic_DNA"/>
</dbReference>
<feature type="domain" description="Acylphosphatase-like" evidence="1">
    <location>
        <begin position="6"/>
        <end position="92"/>
    </location>
</feature>
<dbReference type="GO" id="GO:0003998">
    <property type="term" value="F:acylphosphatase activity"/>
    <property type="evidence" value="ECO:0007669"/>
    <property type="project" value="UniProtKB-EC"/>
</dbReference>
<proteinExistence type="predicted"/>
<dbReference type="InterPro" id="IPR036046">
    <property type="entry name" value="Acylphosphatase-like_dom_sf"/>
</dbReference>
<dbReference type="Gene3D" id="3.30.70.100">
    <property type="match status" value="1"/>
</dbReference>
<sequence>MSDLHTLRVRIEGKVQGVWYRGWTVEQARARSLSGWVRNLFDGSVEALFSGPRPAVEDMVEACRQGPPAARVDHIEASPDDAPEHTGFFQRHSI</sequence>
<dbReference type="InterPro" id="IPR017968">
    <property type="entry name" value="Acylphosphatase_CS"/>
</dbReference>
<accession>A0A1J5T8B3</accession>
<keyword evidence="2" id="KW-0378">Hydrolase</keyword>
<dbReference type="PROSITE" id="PS00151">
    <property type="entry name" value="ACYLPHOSPHATASE_2"/>
    <property type="match status" value="1"/>
</dbReference>
<reference evidence="2" key="1">
    <citation type="submission" date="2016-10" db="EMBL/GenBank/DDBJ databases">
        <title>Sequence of Gallionella enrichment culture.</title>
        <authorList>
            <person name="Poehlein A."/>
            <person name="Muehling M."/>
            <person name="Daniel R."/>
        </authorList>
    </citation>
    <scope>NUCLEOTIDE SEQUENCE</scope>
</reference>